<organism evidence="1 2">
    <name type="scientific">Sphingobacterium spiritivorum</name>
    <name type="common">Flavobacterium spiritivorum</name>
    <dbReference type="NCBI Taxonomy" id="258"/>
    <lineage>
        <taxon>Bacteria</taxon>
        <taxon>Pseudomonadati</taxon>
        <taxon>Bacteroidota</taxon>
        <taxon>Sphingobacteriia</taxon>
        <taxon>Sphingobacteriales</taxon>
        <taxon>Sphingobacteriaceae</taxon>
        <taxon>Sphingobacterium</taxon>
    </lineage>
</organism>
<evidence type="ECO:0000313" key="1">
    <source>
        <dbReference type="EMBL" id="SUJ19272.1"/>
    </source>
</evidence>
<dbReference type="Proteomes" id="UP000254893">
    <property type="component" value="Unassembled WGS sequence"/>
</dbReference>
<evidence type="ECO:0000313" key="2">
    <source>
        <dbReference type="Proteomes" id="UP000254893"/>
    </source>
</evidence>
<dbReference type="InterPro" id="IPR025842">
    <property type="entry name" value="Bacteroid_pep"/>
</dbReference>
<proteinExistence type="predicted"/>
<accession>A0A380CEY2</accession>
<dbReference type="NCBIfam" id="TIGR04139">
    <property type="entry name" value="CxxCx5CxxC_targ"/>
    <property type="match status" value="1"/>
</dbReference>
<dbReference type="RefSeq" id="WP_115170606.1">
    <property type="nucleotide sequence ID" value="NZ_UGYW01000002.1"/>
</dbReference>
<gene>
    <name evidence="1" type="ORF">NCTC11388_02865</name>
</gene>
<reference evidence="1 2" key="1">
    <citation type="submission" date="2018-06" db="EMBL/GenBank/DDBJ databases">
        <authorList>
            <consortium name="Pathogen Informatics"/>
            <person name="Doyle S."/>
        </authorList>
    </citation>
    <scope>NUCLEOTIDE SEQUENCE [LARGE SCALE GENOMIC DNA]</scope>
    <source>
        <strain evidence="1 2">NCTC11388</strain>
    </source>
</reference>
<dbReference type="AlphaFoldDB" id="A0A380CEY2"/>
<dbReference type="EMBL" id="UGYW01000002">
    <property type="protein sequence ID" value="SUJ19272.1"/>
    <property type="molecule type" value="Genomic_DNA"/>
</dbReference>
<sequence>MKKLTGMKDFSALEKKKVDLNVIGGLAMSMSQGIYEIQSNFVDAHGCHDVDVYDGNGGAYLSRVWIKDGRFPHFD</sequence>
<protein>
    <submittedName>
        <fullName evidence="1">Putative peptide modification target</fullName>
    </submittedName>
</protein>
<dbReference type="InterPro" id="IPR026437">
    <property type="entry name" value="CxxCx5CxxC_targ"/>
</dbReference>
<name>A0A380CEY2_SPHSI</name>
<dbReference type="Pfam" id="PF14406">
    <property type="entry name" value="Bacteroid_pep"/>
    <property type="match status" value="1"/>
</dbReference>